<comment type="caution">
    <text evidence="2">The sequence shown here is derived from an EMBL/GenBank/DDBJ whole genome shotgun (WGS) entry which is preliminary data.</text>
</comment>
<dbReference type="InterPro" id="IPR029063">
    <property type="entry name" value="SAM-dependent_MTases_sf"/>
</dbReference>
<dbReference type="SUPFAM" id="SSF53335">
    <property type="entry name" value="S-adenosyl-L-methionine-dependent methyltransferases"/>
    <property type="match status" value="1"/>
</dbReference>
<gene>
    <name evidence="2" type="ORF">NCTC10913_02741</name>
</gene>
<protein>
    <submittedName>
        <fullName evidence="2">Transmembrane anchored MAF_flag10 domain protein</fullName>
    </submittedName>
</protein>
<dbReference type="PANTHER" id="PTHR41786">
    <property type="entry name" value="MOTILITY ACCESSORY FACTOR MAF"/>
    <property type="match status" value="1"/>
</dbReference>
<dbReference type="InterPro" id="IPR002826">
    <property type="entry name" value="MptE-like"/>
</dbReference>
<sequence length="403" mass="46219">MIELEKSKSGNLTLKYNNKYIHSKYDPVKEGIQFAEGNKELLNEKIVVVYGLGLGYHIHAIAEKLKDDSVLYVFEYNEKLIEYCKKVNKDIFNYKNTKIIGSTDSQFLRKFADSLRSVENIIIHKASLETIRESNKLLYNLINDFNIMKQHVDMDTEIIKQSEENYKINTENNYKSINEFIEQFKKSNKPFIIVSAGPSVDNDLSKLKQNREKFNIISVGSAFRTLVKNRITPDAVVIIDTKPIVKKQFENLETYNIPLCFSATASRWAVELYNGPKYIFNTSEHDEIKTRGTVAVSAMDIAIKCNAKKIILLGQDLAFINKKSHTSTFEETYGFKDDYTINTKMKTVKGVNGECLNTTQGYITFKNKIESLIRENPHIKFINCSKGAYIEGASHVNFEILVK</sequence>
<reference evidence="2 3" key="1">
    <citation type="submission" date="2018-11" db="EMBL/GenBank/DDBJ databases">
        <authorList>
            <consortium name="Pathogen Informatics"/>
        </authorList>
    </citation>
    <scope>NUCLEOTIDE SEQUENCE [LARGE SCALE GENOMIC DNA]</scope>
    <source>
        <strain evidence="2 3">NCTC10913</strain>
    </source>
</reference>
<dbReference type="RefSeq" id="WP_125148957.1">
    <property type="nucleotide sequence ID" value="NZ_UYIN01000009.1"/>
</dbReference>
<dbReference type="EMBL" id="UYIN01000009">
    <property type="protein sequence ID" value="VDG72419.1"/>
    <property type="molecule type" value="Genomic_DNA"/>
</dbReference>
<dbReference type="Proteomes" id="UP000277570">
    <property type="component" value="Unassembled WGS sequence"/>
</dbReference>
<evidence type="ECO:0000259" key="1">
    <source>
        <dbReference type="Pfam" id="PF01973"/>
    </source>
</evidence>
<evidence type="ECO:0000313" key="3">
    <source>
        <dbReference type="Proteomes" id="UP000277570"/>
    </source>
</evidence>
<feature type="domain" description="6-hydroxymethylpterin diphosphokinase MptE-like" evidence="1">
    <location>
        <begin position="165"/>
        <end position="321"/>
    </location>
</feature>
<keyword evidence="2" id="KW-0812">Transmembrane</keyword>
<keyword evidence="2" id="KW-0472">Membrane</keyword>
<name>A0ABY6SVT4_9CLOT</name>
<proteinExistence type="predicted"/>
<organism evidence="2 3">
    <name type="scientific">Clostridium carnis</name>
    <dbReference type="NCBI Taxonomy" id="1530"/>
    <lineage>
        <taxon>Bacteria</taxon>
        <taxon>Bacillati</taxon>
        <taxon>Bacillota</taxon>
        <taxon>Clostridia</taxon>
        <taxon>Eubacteriales</taxon>
        <taxon>Clostridiaceae</taxon>
        <taxon>Clostridium</taxon>
    </lineage>
</organism>
<dbReference type="PANTHER" id="PTHR41786:SF1">
    <property type="entry name" value="6-HYDROXYMETHYLPTERIN DIPHOSPHOKINASE MPTE-LIKE DOMAIN-CONTAINING PROTEIN"/>
    <property type="match status" value="1"/>
</dbReference>
<evidence type="ECO:0000313" key="2">
    <source>
        <dbReference type="EMBL" id="VDG72419.1"/>
    </source>
</evidence>
<dbReference type="Pfam" id="PF01973">
    <property type="entry name" value="MptE-like"/>
    <property type="match status" value="1"/>
</dbReference>
<accession>A0ABY6SVT4</accession>
<keyword evidence="3" id="KW-1185">Reference proteome</keyword>